<dbReference type="RefSeq" id="WP_139285238.1">
    <property type="nucleotide sequence ID" value="NZ_FNSD01000001.1"/>
</dbReference>
<dbReference type="EMBL" id="FNSD01000001">
    <property type="protein sequence ID" value="SEC44295.1"/>
    <property type="molecule type" value="Genomic_DNA"/>
</dbReference>
<organism evidence="2 3">
    <name type="scientific">Terriglobus roseus</name>
    <dbReference type="NCBI Taxonomy" id="392734"/>
    <lineage>
        <taxon>Bacteria</taxon>
        <taxon>Pseudomonadati</taxon>
        <taxon>Acidobacteriota</taxon>
        <taxon>Terriglobia</taxon>
        <taxon>Terriglobales</taxon>
        <taxon>Acidobacteriaceae</taxon>
        <taxon>Terriglobus</taxon>
    </lineage>
</organism>
<evidence type="ECO:0008006" key="4">
    <source>
        <dbReference type="Google" id="ProtNLM"/>
    </source>
</evidence>
<evidence type="ECO:0000256" key="1">
    <source>
        <dbReference type="SAM" id="SignalP"/>
    </source>
</evidence>
<dbReference type="Proteomes" id="UP000182409">
    <property type="component" value="Unassembled WGS sequence"/>
</dbReference>
<keyword evidence="1" id="KW-0732">Signal</keyword>
<dbReference type="PROSITE" id="PS51257">
    <property type="entry name" value="PROKAR_LIPOPROTEIN"/>
    <property type="match status" value="1"/>
</dbReference>
<proteinExistence type="predicted"/>
<evidence type="ECO:0000313" key="2">
    <source>
        <dbReference type="EMBL" id="SEC44295.1"/>
    </source>
</evidence>
<reference evidence="2 3" key="1">
    <citation type="submission" date="2016-10" db="EMBL/GenBank/DDBJ databases">
        <authorList>
            <person name="de Groot N.N."/>
        </authorList>
    </citation>
    <scope>NUCLEOTIDE SEQUENCE [LARGE SCALE GENOMIC DNA]</scope>
    <source>
        <strain evidence="2 3">AB35.6</strain>
    </source>
</reference>
<dbReference type="AlphaFoldDB" id="A0A1H4SJC4"/>
<evidence type="ECO:0000313" key="3">
    <source>
        <dbReference type="Proteomes" id="UP000182409"/>
    </source>
</evidence>
<feature type="signal peptide" evidence="1">
    <location>
        <begin position="1"/>
        <end position="31"/>
    </location>
</feature>
<sequence length="466" mass="49461">MITVRHSPPLISAGACCGFLAMLAAPPTAEAQNPAGTANAPQVESRVAASDIDVYELLESQTGPGSVFGLNASGSSATTSGRGTKLSFYFDGSAGYSTNLLSAISSQGGAVQRSSLPVTLSFGGTTHHFEATYKPTLTHYSGAVSDAVFSQSYQQGYAVQLSGRSNFTWQLSAARLRDIGQLLPSVLSIGGTSVVQPPAGAAQQTASSTSVQDVSTSLTFDHATSERQHIRLTGVGSWHELSQAAGTNQPLQTVRSIPAGADLFWERLVAPSVAFSVDGSFATIGGLTSQQRLSFETVLVGTRVALAQNDRLLLRAGPMFRHTAVLSNIPIDNSPTYALSADLRHQTPRTTLDAAYARSLQVNANNTISLGHMVSGSFGRTLTRTLSMNVDVRYFHSVDAVTSLPQNTLGATSRWDYRFSERIGLFFDVSQSLLTQVLSSNQPATMHRTDLTSGIRLWLTPPPSKD</sequence>
<protein>
    <recommendedName>
        <fullName evidence="4">Beta-barrel porin 2</fullName>
    </recommendedName>
</protein>
<accession>A0A1H4SJC4</accession>
<name>A0A1H4SJC4_9BACT</name>
<gene>
    <name evidence="2" type="ORF">SAMN05443244_3472</name>
</gene>
<feature type="chain" id="PRO_5010209177" description="Beta-barrel porin 2" evidence="1">
    <location>
        <begin position="32"/>
        <end position="466"/>
    </location>
</feature>